<sequence>MYDQGRNKEQTTDNGFIYPIINKMISLIFYINIVELIKWITVKIILFFNRHSTNVNLINRKKRKARNIAIDIFICLKFAFIGILWHSQIENIYLTGITIYLLIMNSFIYFYYHVWEEGAIKGQFATIHRTRRKFINLFQSLFYMIISYAYLFQIPFKKEFQWSSDITTSSKSLLFSLSNTFPLSYEGVKALTEIGQYFKASQILLSFLFIAIILTQSIPKANQ</sequence>
<evidence type="ECO:0000313" key="3">
    <source>
        <dbReference type="Proteomes" id="UP000000441"/>
    </source>
</evidence>
<evidence type="ECO:0000313" key="2">
    <source>
        <dbReference type="EMBL" id="ACM11543.1"/>
    </source>
</evidence>
<dbReference type="AlphaFoldDB" id="B9IT61"/>
<accession>B9IT61</accession>
<organism evidence="2 3">
    <name type="scientific">Bacillus cereus (strain Q1)</name>
    <dbReference type="NCBI Taxonomy" id="361100"/>
    <lineage>
        <taxon>Bacteria</taxon>
        <taxon>Bacillati</taxon>
        <taxon>Bacillota</taxon>
        <taxon>Bacilli</taxon>
        <taxon>Bacillales</taxon>
        <taxon>Bacillaceae</taxon>
        <taxon>Bacillus</taxon>
        <taxon>Bacillus cereus group</taxon>
    </lineage>
</organism>
<feature type="transmembrane region" description="Helical" evidence="1">
    <location>
        <begin position="92"/>
        <end position="112"/>
    </location>
</feature>
<feature type="transmembrane region" description="Helical" evidence="1">
    <location>
        <begin position="194"/>
        <end position="214"/>
    </location>
</feature>
<protein>
    <submittedName>
        <fullName evidence="2">Uncharacterized protein</fullName>
    </submittedName>
</protein>
<feature type="transmembrane region" description="Helical" evidence="1">
    <location>
        <begin position="27"/>
        <end position="48"/>
    </location>
</feature>
<gene>
    <name evidence="2" type="ordered locus">BCQ_1113</name>
</gene>
<dbReference type="Proteomes" id="UP000000441">
    <property type="component" value="Chromosome"/>
</dbReference>
<keyword evidence="1" id="KW-0812">Transmembrane</keyword>
<evidence type="ECO:0000256" key="1">
    <source>
        <dbReference type="SAM" id="Phobius"/>
    </source>
</evidence>
<keyword evidence="1" id="KW-1133">Transmembrane helix</keyword>
<feature type="transmembrane region" description="Helical" evidence="1">
    <location>
        <begin position="133"/>
        <end position="152"/>
    </location>
</feature>
<keyword evidence="1" id="KW-0472">Membrane</keyword>
<proteinExistence type="predicted"/>
<dbReference type="KEGG" id="bcq:BCQ_1113"/>
<name>B9IT61_BACCQ</name>
<dbReference type="EMBL" id="CP000227">
    <property type="protein sequence ID" value="ACM11543.1"/>
    <property type="molecule type" value="Genomic_DNA"/>
</dbReference>
<reference evidence="2 3" key="1">
    <citation type="journal article" date="2009" name="J. Bacteriol.">
        <title>Complete genome sequence of the extremophilic Bacillus cereus strain Q1 with industrial applications.</title>
        <authorList>
            <person name="Xiong Z."/>
            <person name="Jiang Y."/>
            <person name="Qi D."/>
            <person name="Lu H."/>
            <person name="Yang F."/>
            <person name="Yang J."/>
            <person name="Chen L."/>
            <person name="Sun L."/>
            <person name="Xu X."/>
            <person name="Xue Y."/>
            <person name="Zhu Y."/>
            <person name="Jin Q."/>
        </authorList>
    </citation>
    <scope>NUCLEOTIDE SEQUENCE [LARGE SCALE GENOMIC DNA]</scope>
    <source>
        <strain evidence="2 3">Q1</strain>
    </source>
</reference>
<feature type="transmembrane region" description="Helical" evidence="1">
    <location>
        <begin position="68"/>
        <end position="86"/>
    </location>
</feature>
<dbReference type="HOGENOM" id="CLU_1207836_0_0_9"/>